<dbReference type="PANTHER" id="PTHR11257">
    <property type="entry name" value="CHEMOSENSORY PROTEIN-RELATED"/>
    <property type="match status" value="1"/>
</dbReference>
<dbReference type="PANTHER" id="PTHR11257:SF13">
    <property type="entry name" value="GEO07322P1"/>
    <property type="match status" value="1"/>
</dbReference>
<gene>
    <name evidence="1" type="ORF">DGAL_LOCUS7575</name>
</gene>
<protein>
    <recommendedName>
        <fullName evidence="3">Chemosensory protein</fullName>
    </recommendedName>
</protein>
<dbReference type="SUPFAM" id="SSF100910">
    <property type="entry name" value="Chemosensory protein Csp2"/>
    <property type="match status" value="1"/>
</dbReference>
<dbReference type="AlphaFoldDB" id="A0A8J2RN53"/>
<comment type="caution">
    <text evidence="1">The sequence shown here is derived from an EMBL/GenBank/DDBJ whole genome shotgun (WGS) entry which is preliminary data.</text>
</comment>
<evidence type="ECO:0000313" key="1">
    <source>
        <dbReference type="EMBL" id="CAH0104664.1"/>
    </source>
</evidence>
<keyword evidence="2" id="KW-1185">Reference proteome</keyword>
<reference evidence="1" key="1">
    <citation type="submission" date="2021-11" db="EMBL/GenBank/DDBJ databases">
        <authorList>
            <person name="Schell T."/>
        </authorList>
    </citation>
    <scope>NUCLEOTIDE SEQUENCE</scope>
    <source>
        <strain evidence="1">M5</strain>
    </source>
</reference>
<organism evidence="1 2">
    <name type="scientific">Daphnia galeata</name>
    <dbReference type="NCBI Taxonomy" id="27404"/>
    <lineage>
        <taxon>Eukaryota</taxon>
        <taxon>Metazoa</taxon>
        <taxon>Ecdysozoa</taxon>
        <taxon>Arthropoda</taxon>
        <taxon>Crustacea</taxon>
        <taxon>Branchiopoda</taxon>
        <taxon>Diplostraca</taxon>
        <taxon>Cladocera</taxon>
        <taxon>Anomopoda</taxon>
        <taxon>Daphniidae</taxon>
        <taxon>Daphnia</taxon>
    </lineage>
</organism>
<dbReference type="Gene3D" id="1.10.2080.10">
    <property type="entry name" value="Insect odorant-binding protein A10/Ejaculatory bulb-specific protein 3"/>
    <property type="match status" value="1"/>
</dbReference>
<dbReference type="OrthoDB" id="6344725at2759"/>
<evidence type="ECO:0008006" key="3">
    <source>
        <dbReference type="Google" id="ProtNLM"/>
    </source>
</evidence>
<dbReference type="InterPro" id="IPR005055">
    <property type="entry name" value="A10/PebIII"/>
</dbReference>
<name>A0A8J2RN53_9CRUS</name>
<accession>A0A8J2RN53</accession>
<dbReference type="Proteomes" id="UP000789390">
    <property type="component" value="Unassembled WGS sequence"/>
</dbReference>
<evidence type="ECO:0000313" key="2">
    <source>
        <dbReference type="Proteomes" id="UP000789390"/>
    </source>
</evidence>
<sequence>MLFFCQFTPFYFQTRKRMKPIVIVVLIVMAAAAASAQQQSSWEALETLDVDNVLKNTKLVKRYLDCLLDRGRCEKNGRDWKEMLPRILNEGCSGCTPKQVDKSNQIINFMKANHLEDWNAIDAKYRTG</sequence>
<dbReference type="InterPro" id="IPR036682">
    <property type="entry name" value="OS_D_A10/PebIII_sf"/>
</dbReference>
<dbReference type="Pfam" id="PF03392">
    <property type="entry name" value="OS-D"/>
    <property type="match status" value="1"/>
</dbReference>
<proteinExistence type="predicted"/>
<dbReference type="EMBL" id="CAKKLH010000148">
    <property type="protein sequence ID" value="CAH0104664.1"/>
    <property type="molecule type" value="Genomic_DNA"/>
</dbReference>